<dbReference type="InterPro" id="IPR003856">
    <property type="entry name" value="LPS_length_determ_N"/>
</dbReference>
<sequence>MQDLISMLWRRMPLMLTIVVVGILISFHLIVSSPKVYESSALIQIDTSAAVDPNSDSSLPASRRVQLIEQRLMARSNILEVIKELELFKDAPQLSDSEKISALRTTTRIDSVSNPGVSTESRMSLAAIVITSRAETPATAAAIANYFANSVVNRDRENRQARIKESREYLTNEEARTSDALSALDREIAAFSTQNEDALPTSQENLGIELAQLNETENTLDREIMALQRDQLTLVAGGNTAAERSASTIVQQIRNAEVELAQARRTLAPDHPEIKRLEDNLKRLNTGDEAVSEIVRRQLELNEAQLSNLRGQKARQQQRRQQIEQARARSPQVAEKLEAMSREQRRLQDRYSEVSRQLAQVETQQLLMDNDQTERFVILEKAVPPEYPAFSNRKKRAAMGAIGSFGLAAVIAFALELMNPVLRRTEQFAKLTGTRPVVSLPYRKSRRDLLRGKLRITYMVVLLVVGAFVALWLLGKIPGLPSPSIVATPTDGLG</sequence>
<keyword evidence="6" id="KW-0175">Coiled coil</keyword>
<comment type="caution">
    <text evidence="10">The sequence shown here is derived from an EMBL/GenBank/DDBJ whole genome shotgun (WGS) entry which is preliminary data.</text>
</comment>
<evidence type="ECO:0000256" key="6">
    <source>
        <dbReference type="SAM" id="Coils"/>
    </source>
</evidence>
<feature type="compositionally biased region" description="Low complexity" evidence="7">
    <location>
        <begin position="319"/>
        <end position="329"/>
    </location>
</feature>
<dbReference type="OrthoDB" id="7642308at2"/>
<accession>A0A844HKL3</accession>
<feature type="coiled-coil region" evidence="6">
    <location>
        <begin position="210"/>
        <end position="266"/>
    </location>
</feature>
<evidence type="ECO:0000256" key="8">
    <source>
        <dbReference type="SAM" id="Phobius"/>
    </source>
</evidence>
<name>A0A844HKL3_9RHOB</name>
<keyword evidence="3 8" id="KW-0812">Transmembrane</keyword>
<evidence type="ECO:0000313" key="10">
    <source>
        <dbReference type="EMBL" id="MTH58735.1"/>
    </source>
</evidence>
<comment type="subcellular location">
    <subcellularLocation>
        <location evidence="1">Cell membrane</location>
        <topology evidence="1">Multi-pass membrane protein</topology>
    </subcellularLocation>
</comment>
<reference evidence="10 11" key="1">
    <citation type="submission" date="2019-11" db="EMBL/GenBank/DDBJ databases">
        <authorList>
            <person name="Dong K."/>
        </authorList>
    </citation>
    <scope>NUCLEOTIDE SEQUENCE [LARGE SCALE GENOMIC DNA]</scope>
    <source>
        <strain evidence="10 11">NBRC 112902</strain>
    </source>
</reference>
<keyword evidence="2" id="KW-1003">Cell membrane</keyword>
<dbReference type="EMBL" id="WMIG01000002">
    <property type="protein sequence ID" value="MTH58735.1"/>
    <property type="molecule type" value="Genomic_DNA"/>
</dbReference>
<dbReference type="Pfam" id="PF02706">
    <property type="entry name" value="Wzz"/>
    <property type="match status" value="1"/>
</dbReference>
<feature type="transmembrane region" description="Helical" evidence="8">
    <location>
        <begin position="456"/>
        <end position="474"/>
    </location>
</feature>
<evidence type="ECO:0000313" key="11">
    <source>
        <dbReference type="Proteomes" id="UP000449846"/>
    </source>
</evidence>
<dbReference type="PANTHER" id="PTHR32309">
    <property type="entry name" value="TYROSINE-PROTEIN KINASE"/>
    <property type="match status" value="1"/>
</dbReference>
<evidence type="ECO:0000256" key="2">
    <source>
        <dbReference type="ARBA" id="ARBA00022475"/>
    </source>
</evidence>
<proteinExistence type="predicted"/>
<dbReference type="AlphaFoldDB" id="A0A844HKL3"/>
<evidence type="ECO:0000256" key="1">
    <source>
        <dbReference type="ARBA" id="ARBA00004651"/>
    </source>
</evidence>
<protein>
    <submittedName>
        <fullName evidence="10">Lipopolysaccharide biosynthesis protein</fullName>
    </submittedName>
</protein>
<keyword evidence="4 8" id="KW-1133">Transmembrane helix</keyword>
<keyword evidence="5 8" id="KW-0472">Membrane</keyword>
<feature type="transmembrane region" description="Helical" evidence="8">
    <location>
        <begin position="12"/>
        <end position="31"/>
    </location>
</feature>
<dbReference type="InterPro" id="IPR050445">
    <property type="entry name" value="Bact_polysacc_biosynth/exp"/>
</dbReference>
<evidence type="ECO:0000256" key="3">
    <source>
        <dbReference type="ARBA" id="ARBA00022692"/>
    </source>
</evidence>
<dbReference type="PANTHER" id="PTHR32309:SF31">
    <property type="entry name" value="CAPSULAR EXOPOLYSACCHARIDE FAMILY"/>
    <property type="match status" value="1"/>
</dbReference>
<gene>
    <name evidence="10" type="ORF">GL300_05870</name>
</gene>
<dbReference type="Proteomes" id="UP000449846">
    <property type="component" value="Unassembled WGS sequence"/>
</dbReference>
<evidence type="ECO:0000256" key="5">
    <source>
        <dbReference type="ARBA" id="ARBA00023136"/>
    </source>
</evidence>
<feature type="transmembrane region" description="Helical" evidence="8">
    <location>
        <begin position="397"/>
        <end position="415"/>
    </location>
</feature>
<evidence type="ECO:0000256" key="7">
    <source>
        <dbReference type="SAM" id="MobiDB-lite"/>
    </source>
</evidence>
<dbReference type="RefSeq" id="WP_155038664.1">
    <property type="nucleotide sequence ID" value="NZ_JBHGCD010000005.1"/>
</dbReference>
<evidence type="ECO:0000259" key="9">
    <source>
        <dbReference type="Pfam" id="PF02706"/>
    </source>
</evidence>
<feature type="domain" description="Polysaccharide chain length determinant N-terminal" evidence="9">
    <location>
        <begin position="2"/>
        <end position="84"/>
    </location>
</feature>
<keyword evidence="11" id="KW-1185">Reference proteome</keyword>
<evidence type="ECO:0000256" key="4">
    <source>
        <dbReference type="ARBA" id="ARBA00022989"/>
    </source>
</evidence>
<feature type="region of interest" description="Disordered" evidence="7">
    <location>
        <begin position="310"/>
        <end position="331"/>
    </location>
</feature>
<dbReference type="GO" id="GO:0005886">
    <property type="term" value="C:plasma membrane"/>
    <property type="evidence" value="ECO:0007669"/>
    <property type="project" value="UniProtKB-SubCell"/>
</dbReference>
<organism evidence="10 11">
    <name type="scientific">Paracoccus litorisediminis</name>
    <dbReference type="NCBI Taxonomy" id="2006130"/>
    <lineage>
        <taxon>Bacteria</taxon>
        <taxon>Pseudomonadati</taxon>
        <taxon>Pseudomonadota</taxon>
        <taxon>Alphaproteobacteria</taxon>
        <taxon>Rhodobacterales</taxon>
        <taxon>Paracoccaceae</taxon>
        <taxon>Paracoccus</taxon>
    </lineage>
</organism>